<name>A0A074L2W3_9BACT</name>
<accession>A0A074L2W3</accession>
<sequence>MNQFKKFSVGLLLTGVAFTGCSPRSTITESEQDIQAINLNFMDSSVRPQDDFFQFVNGGWLDKTEIPADQGRWGSFNELREFNNEAVLKVLQRAAESDEYAAGSDEKKAADFYRIGMDSTLAEKRGIEPLRPWIREIEAVNDVQTLQRYLVKQQQSGGGAFFGVGVNTDAKDSERMALYVSQGGLGMPDRDYYLEDNEKFKDLRKKYEQHVANAMRLAEIDDPDGAARRIMELETRLAKASKTRIELRDPESRYNKFTISELNEVMPSFDWNAYLSDLNAKTAEVIVSTPKFMEEVESIIRDVPPSTWREYLKWKLVNSASPYLSYEFVQNEFEFYGKELQGTEEMRPRWKRVLATTERAIGEAIGKLYTEEHFPQEAKEKAQEMVDNIMIAMGERIRNLEWMTGETKEKALEKLSTFDVKIGFPDNWKDYADLEVDGNPETASYFENVQQAAKFRFDDNINKLGKPIDKKEWFMTPQTVNAYYNPTWNEIVFPAGILQPPFYDYRADAAVNYGGIGGVIGHEISHGFDDSGSRYDAQGNLRNWWQEEDLENFQERTGQLVAQYDAYEPIDGVNVKGGLTLGENIGDLGGLLVAYDGLQLHFDQHGRPDQMDGFTPEQRFFISWATIWRTKSREEALRTQIQTDPHSPAKYRGNGPLENIDAFYEAFGVNEGDGMYKSPENRVRIW</sequence>
<dbReference type="CDD" id="cd08662">
    <property type="entry name" value="M13"/>
    <property type="match status" value="1"/>
</dbReference>
<evidence type="ECO:0000259" key="9">
    <source>
        <dbReference type="Pfam" id="PF05649"/>
    </source>
</evidence>
<dbReference type="AlphaFoldDB" id="A0A074L2W3"/>
<dbReference type="InterPro" id="IPR000718">
    <property type="entry name" value="Peptidase_M13"/>
</dbReference>
<dbReference type="OrthoDB" id="9775677at2"/>
<dbReference type="SUPFAM" id="SSF55486">
    <property type="entry name" value="Metalloproteases ('zincins'), catalytic domain"/>
    <property type="match status" value="1"/>
</dbReference>
<dbReference type="PROSITE" id="PS51885">
    <property type="entry name" value="NEPRILYSIN"/>
    <property type="match status" value="1"/>
</dbReference>
<evidence type="ECO:0000313" key="11">
    <source>
        <dbReference type="Proteomes" id="UP000027821"/>
    </source>
</evidence>
<proteinExistence type="inferred from homology"/>
<feature type="domain" description="Peptidase M13 N-terminal" evidence="9">
    <location>
        <begin position="48"/>
        <end position="425"/>
    </location>
</feature>
<evidence type="ECO:0000259" key="8">
    <source>
        <dbReference type="Pfam" id="PF01431"/>
    </source>
</evidence>
<evidence type="ECO:0000256" key="2">
    <source>
        <dbReference type="ARBA" id="ARBA00007357"/>
    </source>
</evidence>
<dbReference type="GO" id="GO:0046872">
    <property type="term" value="F:metal ion binding"/>
    <property type="evidence" value="ECO:0007669"/>
    <property type="project" value="UniProtKB-KW"/>
</dbReference>
<comment type="similarity">
    <text evidence="2">Belongs to the peptidase M13 family.</text>
</comment>
<evidence type="ECO:0000256" key="7">
    <source>
        <dbReference type="ARBA" id="ARBA00023049"/>
    </source>
</evidence>
<dbReference type="InterPro" id="IPR018497">
    <property type="entry name" value="Peptidase_M13_C"/>
</dbReference>
<evidence type="ECO:0000256" key="3">
    <source>
        <dbReference type="ARBA" id="ARBA00022670"/>
    </source>
</evidence>
<keyword evidence="5" id="KW-0378">Hydrolase</keyword>
<dbReference type="InterPro" id="IPR042089">
    <property type="entry name" value="Peptidase_M13_dom_2"/>
</dbReference>
<dbReference type="GO" id="GO:0016485">
    <property type="term" value="P:protein processing"/>
    <property type="evidence" value="ECO:0007669"/>
    <property type="project" value="TreeGrafter"/>
</dbReference>
<dbReference type="STRING" id="1048983.EL17_03920"/>
<dbReference type="GO" id="GO:0004222">
    <property type="term" value="F:metalloendopeptidase activity"/>
    <property type="evidence" value="ECO:0007669"/>
    <property type="project" value="InterPro"/>
</dbReference>
<feature type="domain" description="Peptidase M13 C-terminal" evidence="8">
    <location>
        <begin position="481"/>
        <end position="683"/>
    </location>
</feature>
<gene>
    <name evidence="10" type="ORF">EL17_03920</name>
</gene>
<comment type="cofactor">
    <cofactor evidence="1">
        <name>Zn(2+)</name>
        <dbReference type="ChEBI" id="CHEBI:29105"/>
    </cofactor>
</comment>
<reference evidence="10 11" key="1">
    <citation type="submission" date="2014-04" db="EMBL/GenBank/DDBJ databases">
        <title>Characterization and application of a salt tolerant electro-active bacterium.</title>
        <authorList>
            <person name="Yang L."/>
            <person name="Wei S."/>
            <person name="Tay Q.X.M."/>
        </authorList>
    </citation>
    <scope>NUCLEOTIDE SEQUENCE [LARGE SCALE GENOMIC DNA]</scope>
    <source>
        <strain evidence="10 11">LY1</strain>
    </source>
</reference>
<dbReference type="Gene3D" id="1.10.1380.10">
    <property type="entry name" value="Neutral endopeptidase , domain2"/>
    <property type="match status" value="1"/>
</dbReference>
<dbReference type="Pfam" id="PF01431">
    <property type="entry name" value="Peptidase_M13"/>
    <property type="match status" value="1"/>
</dbReference>
<dbReference type="Proteomes" id="UP000027821">
    <property type="component" value="Unassembled WGS sequence"/>
</dbReference>
<dbReference type="eggNOG" id="COG3590">
    <property type="taxonomic scope" value="Bacteria"/>
</dbReference>
<keyword evidence="3" id="KW-0645">Protease</keyword>
<evidence type="ECO:0000313" key="10">
    <source>
        <dbReference type="EMBL" id="KEO74835.1"/>
    </source>
</evidence>
<keyword evidence="4" id="KW-0479">Metal-binding</keyword>
<evidence type="ECO:0000256" key="6">
    <source>
        <dbReference type="ARBA" id="ARBA00022833"/>
    </source>
</evidence>
<dbReference type="Gene3D" id="3.40.390.10">
    <property type="entry name" value="Collagenase (Catalytic Domain)"/>
    <property type="match status" value="1"/>
</dbReference>
<evidence type="ECO:0000256" key="5">
    <source>
        <dbReference type="ARBA" id="ARBA00022801"/>
    </source>
</evidence>
<keyword evidence="7" id="KW-0482">Metalloprotease</keyword>
<evidence type="ECO:0000256" key="4">
    <source>
        <dbReference type="ARBA" id="ARBA00022723"/>
    </source>
</evidence>
<keyword evidence="6" id="KW-0862">Zinc</keyword>
<dbReference type="Pfam" id="PF05649">
    <property type="entry name" value="Peptidase_M13_N"/>
    <property type="match status" value="1"/>
</dbReference>
<dbReference type="GO" id="GO:0005886">
    <property type="term" value="C:plasma membrane"/>
    <property type="evidence" value="ECO:0007669"/>
    <property type="project" value="TreeGrafter"/>
</dbReference>
<dbReference type="PRINTS" id="PR00786">
    <property type="entry name" value="NEPRILYSIN"/>
</dbReference>
<organism evidence="10 11">
    <name type="scientific">Anditalea andensis</name>
    <dbReference type="NCBI Taxonomy" id="1048983"/>
    <lineage>
        <taxon>Bacteria</taxon>
        <taxon>Pseudomonadati</taxon>
        <taxon>Bacteroidota</taxon>
        <taxon>Cytophagia</taxon>
        <taxon>Cytophagales</taxon>
        <taxon>Cytophagaceae</taxon>
        <taxon>Anditalea</taxon>
    </lineage>
</organism>
<dbReference type="InterPro" id="IPR024079">
    <property type="entry name" value="MetalloPept_cat_dom_sf"/>
</dbReference>
<dbReference type="RefSeq" id="WP_035071114.1">
    <property type="nucleotide sequence ID" value="NZ_JMIH01000014.1"/>
</dbReference>
<comment type="caution">
    <text evidence="10">The sequence shown here is derived from an EMBL/GenBank/DDBJ whole genome shotgun (WGS) entry which is preliminary data.</text>
</comment>
<keyword evidence="11" id="KW-1185">Reference proteome</keyword>
<dbReference type="EMBL" id="JMIH01000014">
    <property type="protein sequence ID" value="KEO74835.1"/>
    <property type="molecule type" value="Genomic_DNA"/>
</dbReference>
<protein>
    <submittedName>
        <fullName evidence="10">Endothelin-converting protein</fullName>
    </submittedName>
</protein>
<dbReference type="PANTHER" id="PTHR11733:SF167">
    <property type="entry name" value="FI17812P1-RELATED"/>
    <property type="match status" value="1"/>
</dbReference>
<dbReference type="PANTHER" id="PTHR11733">
    <property type="entry name" value="ZINC METALLOPROTEASE FAMILY M13 NEPRILYSIN-RELATED"/>
    <property type="match status" value="1"/>
</dbReference>
<evidence type="ECO:0000256" key="1">
    <source>
        <dbReference type="ARBA" id="ARBA00001947"/>
    </source>
</evidence>
<dbReference type="PROSITE" id="PS51257">
    <property type="entry name" value="PROKAR_LIPOPROTEIN"/>
    <property type="match status" value="1"/>
</dbReference>
<dbReference type="InterPro" id="IPR008753">
    <property type="entry name" value="Peptidase_M13_N"/>
</dbReference>